<keyword evidence="3" id="KW-1185">Reference proteome</keyword>
<feature type="domain" description="Mor transcription activator" evidence="1">
    <location>
        <begin position="22"/>
        <end position="131"/>
    </location>
</feature>
<name>A0ABY4S6E1_AQUTE</name>
<organism evidence="2 3">
    <name type="scientific">Aquincola tertiaricarbonis</name>
    <dbReference type="NCBI Taxonomy" id="391953"/>
    <lineage>
        <taxon>Bacteria</taxon>
        <taxon>Pseudomonadati</taxon>
        <taxon>Pseudomonadota</taxon>
        <taxon>Betaproteobacteria</taxon>
        <taxon>Burkholderiales</taxon>
        <taxon>Sphaerotilaceae</taxon>
        <taxon>Aquincola</taxon>
    </lineage>
</organism>
<dbReference type="RefSeq" id="WP_250194913.1">
    <property type="nucleotide sequence ID" value="NZ_CP097635.1"/>
</dbReference>
<evidence type="ECO:0000313" key="3">
    <source>
        <dbReference type="Proteomes" id="UP001056201"/>
    </source>
</evidence>
<gene>
    <name evidence="2" type="ORF">MW290_12160</name>
</gene>
<dbReference type="InterPro" id="IPR014875">
    <property type="entry name" value="Mor_transcription_activator"/>
</dbReference>
<reference evidence="2" key="1">
    <citation type="submission" date="2022-05" db="EMBL/GenBank/DDBJ databases">
        <title>An RpoN-dependent PEP-CTERM gene is involved in floc formation of an Aquincola tertiaricarbonis strain.</title>
        <authorList>
            <person name="Qiu D."/>
            <person name="Xia M."/>
        </authorList>
    </citation>
    <scope>NUCLEOTIDE SEQUENCE</scope>
    <source>
        <strain evidence="2">RN12</strain>
    </source>
</reference>
<dbReference type="Pfam" id="PF08765">
    <property type="entry name" value="Mor"/>
    <property type="match status" value="1"/>
</dbReference>
<evidence type="ECO:0000313" key="2">
    <source>
        <dbReference type="EMBL" id="URI06651.1"/>
    </source>
</evidence>
<evidence type="ECO:0000259" key="1">
    <source>
        <dbReference type="Pfam" id="PF08765"/>
    </source>
</evidence>
<dbReference type="InterPro" id="IPR009057">
    <property type="entry name" value="Homeodomain-like_sf"/>
</dbReference>
<sequence length="136" mass="15261">MARNGKRIGRGPRDTVSEFVDHVSGIVTRELQTAGLAESQARDLATTIVHQICSRYAKQTLYIPGLLDMRLTERDLEMWDAYCRPGPTGSRPCSHERLLEIAAERGLSDRHLYSIFKLARQRELAARQGTLPGLEA</sequence>
<dbReference type="Proteomes" id="UP001056201">
    <property type="component" value="Chromosome 1"/>
</dbReference>
<protein>
    <recommendedName>
        <fullName evidence="1">Mor transcription activator domain-containing protein</fullName>
    </recommendedName>
</protein>
<dbReference type="EMBL" id="CP097635">
    <property type="protein sequence ID" value="URI06651.1"/>
    <property type="molecule type" value="Genomic_DNA"/>
</dbReference>
<dbReference type="SUPFAM" id="SSF46689">
    <property type="entry name" value="Homeodomain-like"/>
    <property type="match status" value="1"/>
</dbReference>
<proteinExistence type="predicted"/>
<accession>A0ABY4S6E1</accession>